<dbReference type="Proteomes" id="UP000663853">
    <property type="component" value="Unassembled WGS sequence"/>
</dbReference>
<feature type="transmembrane region" description="Helical" evidence="1">
    <location>
        <begin position="355"/>
        <end position="378"/>
    </location>
</feature>
<name>A0A8H3B573_9AGAM</name>
<keyword evidence="1" id="KW-0472">Membrane</keyword>
<keyword evidence="1" id="KW-0812">Transmembrane</keyword>
<evidence type="ECO:0000313" key="3">
    <source>
        <dbReference type="Proteomes" id="UP000663853"/>
    </source>
</evidence>
<protein>
    <submittedName>
        <fullName evidence="2">Uncharacterized protein</fullName>
    </submittedName>
</protein>
<keyword evidence="1" id="KW-1133">Transmembrane helix</keyword>
<dbReference type="AlphaFoldDB" id="A0A8H3B573"/>
<feature type="transmembrane region" description="Helical" evidence="1">
    <location>
        <begin position="390"/>
        <end position="408"/>
    </location>
</feature>
<dbReference type="Pfam" id="PF06772">
    <property type="entry name" value="LtrA"/>
    <property type="match status" value="1"/>
</dbReference>
<evidence type="ECO:0000256" key="1">
    <source>
        <dbReference type="SAM" id="Phobius"/>
    </source>
</evidence>
<feature type="transmembrane region" description="Helical" evidence="1">
    <location>
        <begin position="330"/>
        <end position="349"/>
    </location>
</feature>
<dbReference type="EMBL" id="CAJMXA010000981">
    <property type="protein sequence ID" value="CAE6448074.1"/>
    <property type="molecule type" value="Genomic_DNA"/>
</dbReference>
<feature type="transmembrane region" description="Helical" evidence="1">
    <location>
        <begin position="287"/>
        <end position="309"/>
    </location>
</feature>
<dbReference type="PANTHER" id="PTHR42101">
    <property type="entry name" value="CHROMOSOME 16, WHOLE GENOME SHOTGUN SEQUENCE"/>
    <property type="match status" value="1"/>
</dbReference>
<feature type="transmembrane region" description="Helical" evidence="1">
    <location>
        <begin position="217"/>
        <end position="242"/>
    </location>
</feature>
<feature type="transmembrane region" description="Helical" evidence="1">
    <location>
        <begin position="154"/>
        <end position="172"/>
    </location>
</feature>
<comment type="caution">
    <text evidence="2">The sequence shown here is derived from an EMBL/GenBank/DDBJ whole genome shotgun (WGS) entry which is preliminary data.</text>
</comment>
<evidence type="ECO:0000313" key="2">
    <source>
        <dbReference type="EMBL" id="CAE6448074.1"/>
    </source>
</evidence>
<proteinExistence type="predicted"/>
<accession>A0A8H3B573</accession>
<organism evidence="2 3">
    <name type="scientific">Rhizoctonia solani</name>
    <dbReference type="NCBI Taxonomy" id="456999"/>
    <lineage>
        <taxon>Eukaryota</taxon>
        <taxon>Fungi</taxon>
        <taxon>Dikarya</taxon>
        <taxon>Basidiomycota</taxon>
        <taxon>Agaricomycotina</taxon>
        <taxon>Agaricomycetes</taxon>
        <taxon>Cantharellales</taxon>
        <taxon>Ceratobasidiaceae</taxon>
        <taxon>Rhizoctonia</taxon>
    </lineage>
</organism>
<feature type="transmembrane region" description="Helical" evidence="1">
    <location>
        <begin position="254"/>
        <end position="275"/>
    </location>
</feature>
<sequence length="563" mass="63996">MAERHSSLFLHFNSPPSPHANPALWKHRLKQRRPISRNPFEEEVPSGQCRYTIIDPHPTIQNESVKFDDVQAGDSHEEFTKAKRNWDDEWGEQMPSWLNLFFDLAWTATFSSLTSNNKFKDAWDSVSYIAFFITAWWLWVSQVSYNINFYTDDWFHLLFVFLQLLVFGALAATTRGYDVTNYILRSPGSSELETYDITTISPDRYAAEHLTKLSLRVITFVVALSRILLLIQHIRVVIYAMLTPRTGRFPRQLFIVPASLVISAGLFFAAFATTLGEWGRTQNGAKIKYAFWGSALLVEMIAQVIKFQLDVNRSIKLRSHGSVTGRLSDITTILLGEGINAIAGTFYAIEQAPGFSAPTGSSVFCCAIIVFFLAYLYFEGAAPLKSVRRRAAWIMMHLPWLLSVILLLEGVKNQLLFSSFLGSVLYLLSMMSKVMDTEDLAKLNATMRPLLLKAGLSFDEEYAGLVEMMSTNFSHYENLSNETSVTFSEEITGVWYTKMQLSVIHNTYLNFMDNNTIPESLYSRIGRYKNDYNYTLEDLKVAMVTDPPEFPHLGQVGRVSVLA</sequence>
<dbReference type="InterPro" id="IPR010640">
    <property type="entry name" value="Low_temperature_requirement_A"/>
</dbReference>
<reference evidence="2" key="1">
    <citation type="submission" date="2021-01" db="EMBL/GenBank/DDBJ databases">
        <authorList>
            <person name="Kaushik A."/>
        </authorList>
    </citation>
    <scope>NUCLEOTIDE SEQUENCE</scope>
    <source>
        <strain evidence="2">AG6-10EEA</strain>
    </source>
</reference>
<gene>
    <name evidence="2" type="ORF">RDB_LOCUS45762</name>
</gene>
<feature type="transmembrane region" description="Helical" evidence="1">
    <location>
        <begin position="126"/>
        <end position="147"/>
    </location>
</feature>
<dbReference type="PANTHER" id="PTHR42101:SF1">
    <property type="entry name" value="LOW TEMPERATURE REQUIREMENT A"/>
    <property type="match status" value="1"/>
</dbReference>